<evidence type="ECO:0000313" key="2">
    <source>
        <dbReference type="EMBL" id="KAF7241659.1"/>
    </source>
</evidence>
<keyword evidence="1" id="KW-1133">Transmembrane helix</keyword>
<accession>A0A8S9YFF2</accession>
<comment type="caution">
    <text evidence="2">The sequence shown here is derived from an EMBL/GenBank/DDBJ whole genome shotgun (WGS) entry which is preliminary data.</text>
</comment>
<feature type="transmembrane region" description="Helical" evidence="1">
    <location>
        <begin position="235"/>
        <end position="258"/>
    </location>
</feature>
<protein>
    <submittedName>
        <fullName evidence="2">Uncharacterized protein</fullName>
    </submittedName>
</protein>
<organism evidence="2 3">
    <name type="scientific">Paragonimus skrjabini miyazakii</name>
    <dbReference type="NCBI Taxonomy" id="59628"/>
    <lineage>
        <taxon>Eukaryota</taxon>
        <taxon>Metazoa</taxon>
        <taxon>Spiralia</taxon>
        <taxon>Lophotrochozoa</taxon>
        <taxon>Platyhelminthes</taxon>
        <taxon>Trematoda</taxon>
        <taxon>Digenea</taxon>
        <taxon>Plagiorchiida</taxon>
        <taxon>Troglotremata</taxon>
        <taxon>Troglotrematidae</taxon>
        <taxon>Paragonimus</taxon>
    </lineage>
</organism>
<dbReference type="AlphaFoldDB" id="A0A8S9YFF2"/>
<keyword evidence="3" id="KW-1185">Reference proteome</keyword>
<evidence type="ECO:0000256" key="1">
    <source>
        <dbReference type="SAM" id="Phobius"/>
    </source>
</evidence>
<feature type="transmembrane region" description="Helical" evidence="1">
    <location>
        <begin position="38"/>
        <end position="58"/>
    </location>
</feature>
<gene>
    <name evidence="2" type="ORF">EG68_10739</name>
</gene>
<sequence length="264" mass="30026">MTHRSHSSAARSEDATYFTGKPIFLPGWWKGLRVSQRWLFSVFLLFDVLGTVLFCASITDDRYFEHTMTLVGIKPKGYPDQAVPYNLSIRTEVGFWSNMANQHTENRFDTQQPEVLRMLQRHINVSLELWEFCATRAHRASACGHAAFVLITLGLTGLFSSYFVAIFNRKLMINLSMASPIILLASFALIYAASLEYNNCIISRQVRFTNEQQFQFFSFKGRYFAPQVKPNYQPLVGVLVAYAFGFVPMTGTGLILALQNSENL</sequence>
<name>A0A8S9YFF2_9TREM</name>
<dbReference type="OrthoDB" id="6273216at2759"/>
<dbReference type="EMBL" id="JTDE01006939">
    <property type="protein sequence ID" value="KAF7241659.1"/>
    <property type="molecule type" value="Genomic_DNA"/>
</dbReference>
<proteinExistence type="predicted"/>
<dbReference type="Proteomes" id="UP000822476">
    <property type="component" value="Unassembled WGS sequence"/>
</dbReference>
<feature type="transmembrane region" description="Helical" evidence="1">
    <location>
        <begin position="146"/>
        <end position="167"/>
    </location>
</feature>
<keyword evidence="1" id="KW-0472">Membrane</keyword>
<reference evidence="2" key="1">
    <citation type="submission" date="2019-07" db="EMBL/GenBank/DDBJ databases">
        <title>Annotation for the trematode Paragonimus miyazaki's.</title>
        <authorList>
            <person name="Choi Y.-J."/>
        </authorList>
    </citation>
    <scope>NUCLEOTIDE SEQUENCE</scope>
    <source>
        <strain evidence="2">Japan</strain>
    </source>
</reference>
<evidence type="ECO:0000313" key="3">
    <source>
        <dbReference type="Proteomes" id="UP000822476"/>
    </source>
</evidence>
<feature type="transmembrane region" description="Helical" evidence="1">
    <location>
        <begin position="173"/>
        <end position="194"/>
    </location>
</feature>
<keyword evidence="1" id="KW-0812">Transmembrane</keyword>